<gene>
    <name evidence="2" type="ORF">NNJEOMEG_00197</name>
</gene>
<keyword evidence="1" id="KW-0479">Metal-binding</keyword>
<dbReference type="AlphaFoldDB" id="A0A6V8LI11"/>
<evidence type="ECO:0000313" key="3">
    <source>
        <dbReference type="Proteomes" id="UP000494245"/>
    </source>
</evidence>
<organism evidence="2 3">
    <name type="scientific">Fundidesulfovibrio magnetotacticus</name>
    <dbReference type="NCBI Taxonomy" id="2730080"/>
    <lineage>
        <taxon>Bacteria</taxon>
        <taxon>Pseudomonadati</taxon>
        <taxon>Thermodesulfobacteriota</taxon>
        <taxon>Desulfovibrionia</taxon>
        <taxon>Desulfovibrionales</taxon>
        <taxon>Desulfovibrionaceae</taxon>
        <taxon>Fundidesulfovibrio</taxon>
    </lineage>
</organism>
<dbReference type="GO" id="GO:0051536">
    <property type="term" value="F:iron-sulfur cluster binding"/>
    <property type="evidence" value="ECO:0007669"/>
    <property type="project" value="UniProtKB-KW"/>
</dbReference>
<dbReference type="RefSeq" id="WP_173080424.1">
    <property type="nucleotide sequence ID" value="NZ_BLTE01000001.1"/>
</dbReference>
<comment type="caution">
    <text evidence="2">The sequence shown here is derived from an EMBL/GenBank/DDBJ whole genome shotgun (WGS) entry which is preliminary data.</text>
</comment>
<protein>
    <recommendedName>
        <fullName evidence="4">DUF1501 domain-containing protein</fullName>
    </recommendedName>
</protein>
<accession>A0A6V8LI11</accession>
<sequence>MKRRDFLSAMAVGAMGGLIPAPARAQASRRLVVFFLRGGLDGLSALVPLEERWYWQARPSIAIPPPGEPGGALPLAKGFGLHPALEPLRRLWDEKLLAVIPACGLPSPVRTHPEAQRDMESGLPGDRHAAEGWMSRLLPLLEKNAKGLTLAVRPPLIGQGKPGLRNVQPTGYPPSIWRLERPAAFAAFDAAYKGMDALGRMYRQSQITLRNKLVELDREISVSAGGAPSVHALPQLAGQVADYLSKAPDARLVFAALGGFDAHFQQGAGSGRLAEAFLSLGKGMEAMAKALGPDLERTAVLFLSEFGRSLRENEFSGTDNGYATLCMVLGGGVAGGALHGPWPGLAPDKLADGLDLAVTVDFREPLAEIAQRHLGLDRAALAQILPGYMPTGAIRSLFNAPPS</sequence>
<dbReference type="EMBL" id="BLTE01000001">
    <property type="protein sequence ID" value="GFK92372.1"/>
    <property type="molecule type" value="Genomic_DNA"/>
</dbReference>
<reference evidence="2 3" key="2">
    <citation type="submission" date="2020-05" db="EMBL/GenBank/DDBJ databases">
        <title>Draft genome sequence of Desulfovibrio sp. strainFSS-1.</title>
        <authorList>
            <person name="Shimoshige H."/>
            <person name="Kobayashi H."/>
            <person name="Maekawa T."/>
        </authorList>
    </citation>
    <scope>NUCLEOTIDE SEQUENCE [LARGE SCALE GENOMIC DNA]</scope>
    <source>
        <strain evidence="2 3">SIID29052-01</strain>
    </source>
</reference>
<evidence type="ECO:0000313" key="2">
    <source>
        <dbReference type="EMBL" id="GFK92372.1"/>
    </source>
</evidence>
<keyword evidence="3" id="KW-1185">Reference proteome</keyword>
<dbReference type="InterPro" id="IPR006311">
    <property type="entry name" value="TAT_signal"/>
</dbReference>
<proteinExistence type="predicted"/>
<evidence type="ECO:0008006" key="4">
    <source>
        <dbReference type="Google" id="ProtNLM"/>
    </source>
</evidence>
<dbReference type="Pfam" id="PF07394">
    <property type="entry name" value="DUF1501"/>
    <property type="match status" value="1"/>
</dbReference>
<keyword evidence="1" id="KW-0408">Iron</keyword>
<keyword evidence="1" id="KW-0411">Iron-sulfur</keyword>
<dbReference type="InterPro" id="IPR010869">
    <property type="entry name" value="DUF1501"/>
</dbReference>
<name>A0A6V8LI11_9BACT</name>
<dbReference type="PROSITE" id="PS51318">
    <property type="entry name" value="TAT"/>
    <property type="match status" value="1"/>
</dbReference>
<dbReference type="Proteomes" id="UP000494245">
    <property type="component" value="Unassembled WGS sequence"/>
</dbReference>
<evidence type="ECO:0000256" key="1">
    <source>
        <dbReference type="ARBA" id="ARBA00023014"/>
    </source>
</evidence>
<reference evidence="2 3" key="1">
    <citation type="submission" date="2020-04" db="EMBL/GenBank/DDBJ databases">
        <authorList>
            <consortium name="Desulfovibrio sp. FSS-1 genome sequencing consortium"/>
            <person name="Shimoshige H."/>
            <person name="Kobayashi H."/>
            <person name="Maekawa T."/>
        </authorList>
    </citation>
    <scope>NUCLEOTIDE SEQUENCE [LARGE SCALE GENOMIC DNA]</scope>
    <source>
        <strain evidence="2 3">SIID29052-01</strain>
    </source>
</reference>